<dbReference type="InterPro" id="IPR004381">
    <property type="entry name" value="Glycerate_kinase"/>
</dbReference>
<reference evidence="5" key="2">
    <citation type="submission" date="2021-04" db="EMBL/GenBank/DDBJ databases">
        <authorList>
            <person name="Gilroy R."/>
        </authorList>
    </citation>
    <scope>NUCLEOTIDE SEQUENCE</scope>
    <source>
        <strain evidence="5">MalCec1-1739</strain>
    </source>
</reference>
<dbReference type="Gene3D" id="3.90.1510.10">
    <property type="entry name" value="Glycerate kinase, domain 2"/>
    <property type="match status" value="1"/>
</dbReference>
<comment type="caution">
    <text evidence="5">The sequence shown here is derived from an EMBL/GenBank/DDBJ whole genome shotgun (WGS) entry which is preliminary data.</text>
</comment>
<keyword evidence="2 4" id="KW-0808">Transferase</keyword>
<evidence type="ECO:0000256" key="4">
    <source>
        <dbReference type="PIRNR" id="PIRNR006078"/>
    </source>
</evidence>
<name>A0A9D2ZUF4_9BACT</name>
<accession>A0A9D2ZUF4</accession>
<evidence type="ECO:0000256" key="1">
    <source>
        <dbReference type="ARBA" id="ARBA00006284"/>
    </source>
</evidence>
<dbReference type="PANTHER" id="PTHR21599:SF0">
    <property type="entry name" value="GLYCERATE KINASE"/>
    <property type="match status" value="1"/>
</dbReference>
<organism evidence="5 6">
    <name type="scientific">Candidatus Avibacteroides avistercoris</name>
    <dbReference type="NCBI Taxonomy" id="2840690"/>
    <lineage>
        <taxon>Bacteria</taxon>
        <taxon>Pseudomonadati</taxon>
        <taxon>Bacteroidota</taxon>
        <taxon>Bacteroidia</taxon>
        <taxon>Bacteroidales</taxon>
        <taxon>Bacteroidaceae</taxon>
        <taxon>Bacteroidaceae incertae sedis</taxon>
        <taxon>Candidatus Avibacteroides</taxon>
    </lineage>
</organism>
<dbReference type="NCBIfam" id="TIGR00045">
    <property type="entry name" value="glycerate kinase"/>
    <property type="match status" value="1"/>
</dbReference>
<dbReference type="InterPro" id="IPR036129">
    <property type="entry name" value="Glycerate_kinase_sf"/>
</dbReference>
<dbReference type="EMBL" id="DWUP01000034">
    <property type="protein sequence ID" value="HJD52461.1"/>
    <property type="molecule type" value="Genomic_DNA"/>
</dbReference>
<dbReference type="Pfam" id="PF02595">
    <property type="entry name" value="Gly_kinase"/>
    <property type="match status" value="1"/>
</dbReference>
<dbReference type="PANTHER" id="PTHR21599">
    <property type="entry name" value="GLYCERATE KINASE"/>
    <property type="match status" value="1"/>
</dbReference>
<evidence type="ECO:0000256" key="3">
    <source>
        <dbReference type="ARBA" id="ARBA00022777"/>
    </source>
</evidence>
<dbReference type="Gene3D" id="3.40.50.10350">
    <property type="entry name" value="Glycerate kinase, domain 1"/>
    <property type="match status" value="1"/>
</dbReference>
<dbReference type="InterPro" id="IPR018197">
    <property type="entry name" value="Glycerate_kinase_RE-like"/>
</dbReference>
<gene>
    <name evidence="5" type="ORF">IAA93_01855</name>
</gene>
<comment type="similarity">
    <text evidence="1 4">Belongs to the glycerate kinase type-1 family.</text>
</comment>
<reference evidence="5" key="1">
    <citation type="journal article" date="2021" name="PeerJ">
        <title>Extensive microbial diversity within the chicken gut microbiome revealed by metagenomics and culture.</title>
        <authorList>
            <person name="Gilroy R."/>
            <person name="Ravi A."/>
            <person name="Getino M."/>
            <person name="Pursley I."/>
            <person name="Horton D.L."/>
            <person name="Alikhan N.F."/>
            <person name="Baker D."/>
            <person name="Gharbi K."/>
            <person name="Hall N."/>
            <person name="Watson M."/>
            <person name="Adriaenssens E.M."/>
            <person name="Foster-Nyarko E."/>
            <person name="Jarju S."/>
            <person name="Secka A."/>
            <person name="Antonio M."/>
            <person name="Oren A."/>
            <person name="Chaudhuri R.R."/>
            <person name="La Ragione R."/>
            <person name="Hildebrand F."/>
            <person name="Pallen M.J."/>
        </authorList>
    </citation>
    <scope>NUCLEOTIDE SEQUENCE</scope>
    <source>
        <strain evidence="5">MalCec1-1739</strain>
    </source>
</reference>
<evidence type="ECO:0000313" key="5">
    <source>
        <dbReference type="EMBL" id="HJD52461.1"/>
    </source>
</evidence>
<dbReference type="PIRSF" id="PIRSF006078">
    <property type="entry name" value="GlxK"/>
    <property type="match status" value="1"/>
</dbReference>
<dbReference type="AlphaFoldDB" id="A0A9D2ZUF4"/>
<evidence type="ECO:0000256" key="2">
    <source>
        <dbReference type="ARBA" id="ARBA00022679"/>
    </source>
</evidence>
<dbReference type="GO" id="GO:0031388">
    <property type="term" value="P:organic acid phosphorylation"/>
    <property type="evidence" value="ECO:0007669"/>
    <property type="project" value="UniProtKB-UniRule"/>
</dbReference>
<proteinExistence type="inferred from homology"/>
<dbReference type="Proteomes" id="UP000787625">
    <property type="component" value="Unassembled WGS sequence"/>
</dbReference>
<keyword evidence="3 4" id="KW-0418">Kinase</keyword>
<evidence type="ECO:0000313" key="6">
    <source>
        <dbReference type="Proteomes" id="UP000787625"/>
    </source>
</evidence>
<dbReference type="SUPFAM" id="SSF110738">
    <property type="entry name" value="Glycerate kinase I"/>
    <property type="match status" value="1"/>
</dbReference>
<dbReference type="InterPro" id="IPR018193">
    <property type="entry name" value="Glyc_kinase_flavodox-like_fold"/>
</dbReference>
<dbReference type="GO" id="GO:0008887">
    <property type="term" value="F:glycerate kinase activity"/>
    <property type="evidence" value="ECO:0007669"/>
    <property type="project" value="UniProtKB-UniRule"/>
</dbReference>
<protein>
    <submittedName>
        <fullName evidence="5">Glycerate kinase</fullName>
    </submittedName>
</protein>
<sequence length="380" mass="38981">MKHIVIASDSFKGSLTSAEAGEAIAEAFRMLHPDCRLTVLPVADGGEGSLDAIAGMKGCRTHTVATLDPLLRDIDARWLSLDVGGVQTAVIELAQASGLTLLGRGELNPEETSTYGTGVIVRSALAHGCREVIITLGGSATNDGGSGLLSAIGVDFLTDNGRITIPRGKDLAAITRIDASHIMPQARQAHFTLACDVTNPLYGPQGAALVFARQKGADAQMAGRLDDGLRHFASVLHAQCGRDVASMPGSGAAGGVAAGMMAMTDASICPGAEMILDIAGFDRAADDASLIVTGEGCYDAQTAGGKLPSVVARRAAARGIPVAIVCGCCKDDGTPAGTPPCEVIVTCPPGMPLDVAMRREQARANIIAAVTSAMRPGWRQ</sequence>